<protein>
    <submittedName>
        <fullName evidence="1">Uncharacterized protein</fullName>
    </submittedName>
</protein>
<dbReference type="Proteomes" id="UP000054007">
    <property type="component" value="Unassembled WGS sequence"/>
</dbReference>
<dbReference type="EMBL" id="KN880618">
    <property type="protein sequence ID" value="KIY64788.1"/>
    <property type="molecule type" value="Genomic_DNA"/>
</dbReference>
<dbReference type="OrthoDB" id="432234at2759"/>
<name>A0A0D7B2G6_9AGAR</name>
<accession>A0A0D7B2G6</accession>
<gene>
    <name evidence="1" type="ORF">CYLTODRAFT_357940</name>
</gene>
<sequence length="120" mass="12748">MTKAYAEASASEYAVYYSVDHVGKGKARIKLQGQNAEEAWDAPPKAAASDLAGRLGLAIGMPVIVTDNILVKQGISNGSRGTLTGIEYYTESGRRHATSVSVRLVNYKGVASTGEFELPQ</sequence>
<dbReference type="AlphaFoldDB" id="A0A0D7B2G6"/>
<keyword evidence="2" id="KW-1185">Reference proteome</keyword>
<evidence type="ECO:0000313" key="1">
    <source>
        <dbReference type="EMBL" id="KIY64788.1"/>
    </source>
</evidence>
<evidence type="ECO:0000313" key="2">
    <source>
        <dbReference type="Proteomes" id="UP000054007"/>
    </source>
</evidence>
<reference evidence="1 2" key="1">
    <citation type="journal article" date="2015" name="Fungal Genet. Biol.">
        <title>Evolution of novel wood decay mechanisms in Agaricales revealed by the genome sequences of Fistulina hepatica and Cylindrobasidium torrendii.</title>
        <authorList>
            <person name="Floudas D."/>
            <person name="Held B.W."/>
            <person name="Riley R."/>
            <person name="Nagy L.G."/>
            <person name="Koehler G."/>
            <person name="Ransdell A.S."/>
            <person name="Younus H."/>
            <person name="Chow J."/>
            <person name="Chiniquy J."/>
            <person name="Lipzen A."/>
            <person name="Tritt A."/>
            <person name="Sun H."/>
            <person name="Haridas S."/>
            <person name="LaButti K."/>
            <person name="Ohm R.A."/>
            <person name="Kues U."/>
            <person name="Blanchette R.A."/>
            <person name="Grigoriev I.V."/>
            <person name="Minto R.E."/>
            <person name="Hibbett D.S."/>
        </authorList>
    </citation>
    <scope>NUCLEOTIDE SEQUENCE [LARGE SCALE GENOMIC DNA]</scope>
    <source>
        <strain evidence="1 2">FP15055 ss-10</strain>
    </source>
</reference>
<proteinExistence type="predicted"/>
<organism evidence="1 2">
    <name type="scientific">Cylindrobasidium torrendii FP15055 ss-10</name>
    <dbReference type="NCBI Taxonomy" id="1314674"/>
    <lineage>
        <taxon>Eukaryota</taxon>
        <taxon>Fungi</taxon>
        <taxon>Dikarya</taxon>
        <taxon>Basidiomycota</taxon>
        <taxon>Agaricomycotina</taxon>
        <taxon>Agaricomycetes</taxon>
        <taxon>Agaricomycetidae</taxon>
        <taxon>Agaricales</taxon>
        <taxon>Marasmiineae</taxon>
        <taxon>Physalacriaceae</taxon>
        <taxon>Cylindrobasidium</taxon>
    </lineage>
</organism>